<name>A0ABP4RTR0_9ACTN</name>
<feature type="domain" description="HTH tetR-type" evidence="6">
    <location>
        <begin position="18"/>
        <end position="78"/>
    </location>
</feature>
<dbReference type="PROSITE" id="PS50977">
    <property type="entry name" value="HTH_TETR_2"/>
    <property type="match status" value="1"/>
</dbReference>
<dbReference type="EMBL" id="BAAANY010000001">
    <property type="protein sequence ID" value="GAA1657749.1"/>
    <property type="molecule type" value="Genomic_DNA"/>
</dbReference>
<keyword evidence="3 5" id="KW-0238">DNA-binding</keyword>
<keyword evidence="8" id="KW-1185">Reference proteome</keyword>
<keyword evidence="2" id="KW-0805">Transcription regulation</keyword>
<evidence type="ECO:0000256" key="2">
    <source>
        <dbReference type="ARBA" id="ARBA00023015"/>
    </source>
</evidence>
<keyword evidence="4" id="KW-0804">Transcription</keyword>
<dbReference type="InterPro" id="IPR036271">
    <property type="entry name" value="Tet_transcr_reg_TetR-rel_C_sf"/>
</dbReference>
<dbReference type="RefSeq" id="WP_344306536.1">
    <property type="nucleotide sequence ID" value="NZ_BAAANY010000001.1"/>
</dbReference>
<dbReference type="PRINTS" id="PR00400">
    <property type="entry name" value="TETREPRESSOR"/>
</dbReference>
<dbReference type="SUPFAM" id="SSF46689">
    <property type="entry name" value="Homeodomain-like"/>
    <property type="match status" value="1"/>
</dbReference>
<dbReference type="InterPro" id="IPR050109">
    <property type="entry name" value="HTH-type_TetR-like_transc_reg"/>
</dbReference>
<evidence type="ECO:0000313" key="8">
    <source>
        <dbReference type="Proteomes" id="UP001500618"/>
    </source>
</evidence>
<dbReference type="InterPro" id="IPR001647">
    <property type="entry name" value="HTH_TetR"/>
</dbReference>
<dbReference type="InterPro" id="IPR003012">
    <property type="entry name" value="Tet_transcr_reg_TetR"/>
</dbReference>
<evidence type="ECO:0000256" key="4">
    <source>
        <dbReference type="ARBA" id="ARBA00023163"/>
    </source>
</evidence>
<gene>
    <name evidence="7" type="ORF">GCM10009765_04050</name>
</gene>
<dbReference type="InterPro" id="IPR009057">
    <property type="entry name" value="Homeodomain-like_sf"/>
</dbReference>
<evidence type="ECO:0000259" key="6">
    <source>
        <dbReference type="PROSITE" id="PS50977"/>
    </source>
</evidence>
<accession>A0ABP4RTR0</accession>
<evidence type="ECO:0000256" key="3">
    <source>
        <dbReference type="ARBA" id="ARBA00023125"/>
    </source>
</evidence>
<sequence length="225" mass="24018">MSPTSRQRSTRDRPAKAPLSEDAVIDAALAILKSDGLAAVSMRRVATALDTGAGSLYVYVSGRDALLQAMQDRVIATIELETPNSSRWRTQLHSLLGRMRHALLAHPGIAAAAMGSPPRTEASLRLLENLLGILLAGDIEPQRAVWATDVLAALVSHAAVEDDLRRGAGQEWVGELRQTFADLPSDRFPLISTHAAQLTAGNSDERFRFAVDVVVDGLLAGANPA</sequence>
<dbReference type="SUPFAM" id="SSF48498">
    <property type="entry name" value="Tetracyclin repressor-like, C-terminal domain"/>
    <property type="match status" value="1"/>
</dbReference>
<evidence type="ECO:0000256" key="1">
    <source>
        <dbReference type="ARBA" id="ARBA00022491"/>
    </source>
</evidence>
<dbReference type="Proteomes" id="UP001500618">
    <property type="component" value="Unassembled WGS sequence"/>
</dbReference>
<reference evidence="8" key="1">
    <citation type="journal article" date="2019" name="Int. J. Syst. Evol. Microbiol.">
        <title>The Global Catalogue of Microorganisms (GCM) 10K type strain sequencing project: providing services to taxonomists for standard genome sequencing and annotation.</title>
        <authorList>
            <consortium name="The Broad Institute Genomics Platform"/>
            <consortium name="The Broad Institute Genome Sequencing Center for Infectious Disease"/>
            <person name="Wu L."/>
            <person name="Ma J."/>
        </authorList>
    </citation>
    <scope>NUCLEOTIDE SEQUENCE [LARGE SCALE GENOMIC DNA]</scope>
    <source>
        <strain evidence="8">JCM 14718</strain>
    </source>
</reference>
<protein>
    <submittedName>
        <fullName evidence="7">TetR/AcrR family transcriptional regulator C-terminal domain-containing protein</fullName>
    </submittedName>
</protein>
<dbReference type="Gene3D" id="1.10.357.10">
    <property type="entry name" value="Tetracycline Repressor, domain 2"/>
    <property type="match status" value="1"/>
</dbReference>
<evidence type="ECO:0000313" key="7">
    <source>
        <dbReference type="EMBL" id="GAA1657749.1"/>
    </source>
</evidence>
<comment type="caution">
    <text evidence="7">The sequence shown here is derived from an EMBL/GenBank/DDBJ whole genome shotgun (WGS) entry which is preliminary data.</text>
</comment>
<proteinExistence type="predicted"/>
<evidence type="ECO:0000256" key="5">
    <source>
        <dbReference type="PROSITE-ProRule" id="PRU00335"/>
    </source>
</evidence>
<dbReference type="Pfam" id="PF02909">
    <property type="entry name" value="TetR_C_1"/>
    <property type="match status" value="1"/>
</dbReference>
<dbReference type="InterPro" id="IPR004111">
    <property type="entry name" value="Repressor_TetR_C"/>
</dbReference>
<organism evidence="7 8">
    <name type="scientific">Fodinicola feengrottensis</name>
    <dbReference type="NCBI Taxonomy" id="435914"/>
    <lineage>
        <taxon>Bacteria</taxon>
        <taxon>Bacillati</taxon>
        <taxon>Actinomycetota</taxon>
        <taxon>Actinomycetes</taxon>
        <taxon>Mycobacteriales</taxon>
        <taxon>Fodinicola</taxon>
    </lineage>
</organism>
<dbReference type="PANTHER" id="PTHR30055">
    <property type="entry name" value="HTH-TYPE TRANSCRIPTIONAL REGULATOR RUTR"/>
    <property type="match status" value="1"/>
</dbReference>
<keyword evidence="1" id="KW-0678">Repressor</keyword>
<feature type="DNA-binding region" description="H-T-H motif" evidence="5">
    <location>
        <begin position="41"/>
        <end position="60"/>
    </location>
</feature>
<dbReference type="PANTHER" id="PTHR30055:SF151">
    <property type="entry name" value="TRANSCRIPTIONAL REGULATORY PROTEIN"/>
    <property type="match status" value="1"/>
</dbReference>
<dbReference type="Pfam" id="PF00440">
    <property type="entry name" value="TetR_N"/>
    <property type="match status" value="1"/>
</dbReference>